<feature type="domain" description="CCHC-type" evidence="3">
    <location>
        <begin position="319"/>
        <end position="333"/>
    </location>
</feature>
<dbReference type="InterPro" id="IPR001878">
    <property type="entry name" value="Znf_CCHC"/>
</dbReference>
<gene>
    <name evidence="4" type="ORF">GWK47_013239</name>
</gene>
<comment type="caution">
    <text evidence="4">The sequence shown here is derived from an EMBL/GenBank/DDBJ whole genome shotgun (WGS) entry which is preliminary data.</text>
</comment>
<dbReference type="EMBL" id="JACEEZ010020174">
    <property type="protein sequence ID" value="KAG0714870.1"/>
    <property type="molecule type" value="Genomic_DNA"/>
</dbReference>
<evidence type="ECO:0000313" key="5">
    <source>
        <dbReference type="Proteomes" id="UP000770661"/>
    </source>
</evidence>
<keyword evidence="1" id="KW-0479">Metal-binding</keyword>
<feature type="region of interest" description="Disordered" evidence="2">
    <location>
        <begin position="479"/>
        <end position="506"/>
    </location>
</feature>
<dbReference type="PROSITE" id="PS50158">
    <property type="entry name" value="ZF_CCHC"/>
    <property type="match status" value="1"/>
</dbReference>
<keyword evidence="1" id="KW-0862">Zinc</keyword>
<feature type="compositionally biased region" description="Pro residues" evidence="2">
    <location>
        <begin position="550"/>
        <end position="563"/>
    </location>
</feature>
<evidence type="ECO:0000256" key="2">
    <source>
        <dbReference type="SAM" id="MobiDB-lite"/>
    </source>
</evidence>
<evidence type="ECO:0000313" key="4">
    <source>
        <dbReference type="EMBL" id="KAG0714870.1"/>
    </source>
</evidence>
<dbReference type="AlphaFoldDB" id="A0A8J5CLF1"/>
<evidence type="ECO:0000256" key="1">
    <source>
        <dbReference type="PROSITE-ProRule" id="PRU00047"/>
    </source>
</evidence>
<reference evidence="4" key="1">
    <citation type="submission" date="2020-07" db="EMBL/GenBank/DDBJ databases">
        <title>The High-quality genome of the commercially important snow crab, Chionoecetes opilio.</title>
        <authorList>
            <person name="Jeong J.-H."/>
            <person name="Ryu S."/>
        </authorList>
    </citation>
    <scope>NUCLEOTIDE SEQUENCE</scope>
    <source>
        <strain evidence="4">MADBK_172401_WGS</strain>
        <tissue evidence="4">Digestive gland</tissue>
    </source>
</reference>
<keyword evidence="1" id="KW-0863">Zinc-finger</keyword>
<dbReference type="GO" id="GO:0008270">
    <property type="term" value="F:zinc ion binding"/>
    <property type="evidence" value="ECO:0007669"/>
    <property type="project" value="UniProtKB-KW"/>
</dbReference>
<feature type="compositionally biased region" description="Polar residues" evidence="2">
    <location>
        <begin position="51"/>
        <end position="61"/>
    </location>
</feature>
<keyword evidence="5" id="KW-1185">Reference proteome</keyword>
<proteinExistence type="predicted"/>
<feature type="region of interest" description="Disordered" evidence="2">
    <location>
        <begin position="36"/>
        <end position="78"/>
    </location>
</feature>
<protein>
    <recommendedName>
        <fullName evidence="3">CCHC-type domain-containing protein</fullName>
    </recommendedName>
</protein>
<organism evidence="4 5">
    <name type="scientific">Chionoecetes opilio</name>
    <name type="common">Atlantic snow crab</name>
    <name type="synonym">Cancer opilio</name>
    <dbReference type="NCBI Taxonomy" id="41210"/>
    <lineage>
        <taxon>Eukaryota</taxon>
        <taxon>Metazoa</taxon>
        <taxon>Ecdysozoa</taxon>
        <taxon>Arthropoda</taxon>
        <taxon>Crustacea</taxon>
        <taxon>Multicrustacea</taxon>
        <taxon>Malacostraca</taxon>
        <taxon>Eumalacostraca</taxon>
        <taxon>Eucarida</taxon>
        <taxon>Decapoda</taxon>
        <taxon>Pleocyemata</taxon>
        <taxon>Brachyura</taxon>
        <taxon>Eubrachyura</taxon>
        <taxon>Majoidea</taxon>
        <taxon>Majidae</taxon>
        <taxon>Chionoecetes</taxon>
    </lineage>
</organism>
<accession>A0A8J5CLF1</accession>
<evidence type="ECO:0000259" key="3">
    <source>
        <dbReference type="PROSITE" id="PS50158"/>
    </source>
</evidence>
<dbReference type="OrthoDB" id="6434442at2759"/>
<name>A0A8J5CLF1_CHIOP</name>
<feature type="compositionally biased region" description="Basic and acidic residues" evidence="2">
    <location>
        <begin position="492"/>
        <end position="506"/>
    </location>
</feature>
<sequence length="563" mass="60655">MAQYLQGLMEEGMGGVETPPAGSGRAERAAWSNLPPYHNATRYTPSPDITPATQQQLWPTTRQHRPPPPPGPGGATVGMSPATFEAWATSVEDYSSICGWAAPTAAPYVRLLCNTEVQQRIDARLGKQVFRQLSTTEAIDVVRSVVIGTRCIIGAWAEFFSLAQASSDSVCAYISQCRAKANECGFRCPECQCPLEEYMLSKKIVMGLRDRNMKAGVLRCFPRLESFSEIVRVCEIFEAAEKASDQPSSYVASVGVGDTLTPPVMAPHHEVAAAGPARRLSGQGKTRQDGVRRGRRRCPACGESECTGGRQCRAFAATCRCCGQKGHFWRLCPALTPQGGARPPTHHSNFTPTSGAVIVGGVEMAASLPVVISCSRPRATCPYTAVADTGAQVSMAGRLLLGDLGISQRQLQATPTAVTHVAGGSMRLLGTITCQVSVGTVSTTECIYIAEGVQQLYLSLKACKALRLVHHTFPRPLSPTSVCAVEPPDTPQDPRRPESPPHELVEENVDRLEKWFLEHFGRTVFAMGRTPLPEMSGRLTTSPTARHTPPRSPRPSLSPAPLL</sequence>
<dbReference type="Proteomes" id="UP000770661">
    <property type="component" value="Unassembled WGS sequence"/>
</dbReference>
<feature type="region of interest" description="Disordered" evidence="2">
    <location>
        <begin position="531"/>
        <end position="563"/>
    </location>
</feature>
<dbReference type="GO" id="GO:0003676">
    <property type="term" value="F:nucleic acid binding"/>
    <property type="evidence" value="ECO:0007669"/>
    <property type="project" value="InterPro"/>
</dbReference>